<evidence type="ECO:0000256" key="1">
    <source>
        <dbReference type="SAM" id="SignalP"/>
    </source>
</evidence>
<dbReference type="AlphaFoldDB" id="A0A0V0GVJ3"/>
<protein>
    <submittedName>
        <fullName evidence="2">Putative ovule protein</fullName>
    </submittedName>
</protein>
<reference evidence="2" key="1">
    <citation type="submission" date="2015-12" db="EMBL/GenBank/DDBJ databases">
        <title>Gene expression during late stages of embryo sac development: a critical building block for successful pollen-pistil interactions.</title>
        <authorList>
            <person name="Liu Y."/>
            <person name="Joly V."/>
            <person name="Sabar M."/>
            <person name="Matton D.P."/>
        </authorList>
    </citation>
    <scope>NUCLEOTIDE SEQUENCE</scope>
</reference>
<sequence length="65" mass="7052">MSAYTLPSPDAACGIILGMLLLLLALLLCSTNDAHKLGDLPQGNKYINCQIKIMSLHRNERVATL</sequence>
<evidence type="ECO:0000313" key="2">
    <source>
        <dbReference type="EMBL" id="JAP11914.1"/>
    </source>
</evidence>
<feature type="chain" id="PRO_5006865539" evidence="1">
    <location>
        <begin position="35"/>
        <end position="65"/>
    </location>
</feature>
<keyword evidence="1" id="KW-0732">Signal</keyword>
<proteinExistence type="predicted"/>
<name>A0A0V0GVJ3_SOLCH</name>
<organism evidence="2">
    <name type="scientific">Solanum chacoense</name>
    <name type="common">Chaco potato</name>
    <dbReference type="NCBI Taxonomy" id="4108"/>
    <lineage>
        <taxon>Eukaryota</taxon>
        <taxon>Viridiplantae</taxon>
        <taxon>Streptophyta</taxon>
        <taxon>Embryophyta</taxon>
        <taxon>Tracheophyta</taxon>
        <taxon>Spermatophyta</taxon>
        <taxon>Magnoliopsida</taxon>
        <taxon>eudicotyledons</taxon>
        <taxon>Gunneridae</taxon>
        <taxon>Pentapetalae</taxon>
        <taxon>asterids</taxon>
        <taxon>lamiids</taxon>
        <taxon>Solanales</taxon>
        <taxon>Solanaceae</taxon>
        <taxon>Solanoideae</taxon>
        <taxon>Solaneae</taxon>
        <taxon>Solanum</taxon>
    </lineage>
</organism>
<dbReference type="EMBL" id="GEDG01030469">
    <property type="protein sequence ID" value="JAP11914.1"/>
    <property type="molecule type" value="Transcribed_RNA"/>
</dbReference>
<feature type="signal peptide" evidence="1">
    <location>
        <begin position="1"/>
        <end position="34"/>
    </location>
</feature>
<accession>A0A0V0GVJ3</accession>